<name>A0A0L0GDF2_9EUKA</name>
<dbReference type="Proteomes" id="UP000054560">
    <property type="component" value="Unassembled WGS sequence"/>
</dbReference>
<feature type="region of interest" description="Disordered" evidence="1">
    <location>
        <begin position="55"/>
        <end position="244"/>
    </location>
</feature>
<feature type="compositionally biased region" description="Low complexity" evidence="1">
    <location>
        <begin position="168"/>
        <end position="187"/>
    </location>
</feature>
<feature type="compositionally biased region" description="Basic and acidic residues" evidence="1">
    <location>
        <begin position="281"/>
        <end position="292"/>
    </location>
</feature>
<evidence type="ECO:0000313" key="3">
    <source>
        <dbReference type="Proteomes" id="UP000054560"/>
    </source>
</evidence>
<keyword evidence="3" id="KW-1185">Reference proteome</keyword>
<feature type="compositionally biased region" description="Low complexity" evidence="1">
    <location>
        <begin position="124"/>
        <end position="138"/>
    </location>
</feature>
<proteinExistence type="predicted"/>
<protein>
    <submittedName>
        <fullName evidence="2">Uncharacterized protein</fullName>
    </submittedName>
</protein>
<feature type="compositionally biased region" description="Polar residues" evidence="1">
    <location>
        <begin position="100"/>
        <end position="116"/>
    </location>
</feature>
<reference evidence="2 3" key="1">
    <citation type="submission" date="2011-02" db="EMBL/GenBank/DDBJ databases">
        <title>The Genome Sequence of Sphaeroforma arctica JP610.</title>
        <authorList>
            <consortium name="The Broad Institute Genome Sequencing Platform"/>
            <person name="Russ C."/>
            <person name="Cuomo C."/>
            <person name="Young S.K."/>
            <person name="Zeng Q."/>
            <person name="Gargeya S."/>
            <person name="Alvarado L."/>
            <person name="Berlin A."/>
            <person name="Chapman S.B."/>
            <person name="Chen Z."/>
            <person name="Freedman E."/>
            <person name="Gellesch M."/>
            <person name="Goldberg J."/>
            <person name="Griggs A."/>
            <person name="Gujja S."/>
            <person name="Heilman E."/>
            <person name="Heiman D."/>
            <person name="Howarth C."/>
            <person name="Mehta T."/>
            <person name="Neiman D."/>
            <person name="Pearson M."/>
            <person name="Roberts A."/>
            <person name="Saif S."/>
            <person name="Shea T."/>
            <person name="Shenoy N."/>
            <person name="Sisk P."/>
            <person name="Stolte C."/>
            <person name="Sykes S."/>
            <person name="White J."/>
            <person name="Yandava C."/>
            <person name="Burger G."/>
            <person name="Gray M.W."/>
            <person name="Holland P.W.H."/>
            <person name="King N."/>
            <person name="Lang F.B.F."/>
            <person name="Roger A.J."/>
            <person name="Ruiz-Trillo I."/>
            <person name="Haas B."/>
            <person name="Nusbaum C."/>
            <person name="Birren B."/>
        </authorList>
    </citation>
    <scope>NUCLEOTIDE SEQUENCE [LARGE SCALE GENOMIC DNA]</scope>
    <source>
        <strain evidence="2 3">JP610</strain>
    </source>
</reference>
<organism evidence="2 3">
    <name type="scientific">Sphaeroforma arctica JP610</name>
    <dbReference type="NCBI Taxonomy" id="667725"/>
    <lineage>
        <taxon>Eukaryota</taxon>
        <taxon>Ichthyosporea</taxon>
        <taxon>Ichthyophonida</taxon>
        <taxon>Sphaeroforma</taxon>
    </lineage>
</organism>
<evidence type="ECO:0000256" key="1">
    <source>
        <dbReference type="SAM" id="MobiDB-lite"/>
    </source>
</evidence>
<evidence type="ECO:0000313" key="2">
    <source>
        <dbReference type="EMBL" id="KNC87042.1"/>
    </source>
</evidence>
<dbReference type="RefSeq" id="XP_014160944.1">
    <property type="nucleotide sequence ID" value="XM_014305469.1"/>
</dbReference>
<sequence length="345" mass="37201">MVEPQRRGCICPGARSNHTRMRTMVLLSPTYTIHYNTVESFEVVTGGIVGRPILNQETPISGSPSQSPTSSPNAPTTAATTYTTAHSATISAAQHPPRHSQPTQAVLTPDNNSSEISTRRGTRSARSARTTPHSATTAGSAQSRTQTGLTGPPLPPPVILRTSDRTRNTNTTPHSATTAATGSSAQSHRQVVIPSAPTMSTTHTTHTTPKTRKRKRPASSGNRCTSSAANSGNRDTTSSADTTEPILVHVPEIWKHGFYDQDTGEFTLISKAENEAAHTFEDEAAHPVKDEAVNPVDDEAAHPVDDKISLCDELSDRERSESNERYSSRDPSDSDNILYTYQSFF</sequence>
<feature type="region of interest" description="Disordered" evidence="1">
    <location>
        <begin position="281"/>
        <end position="335"/>
    </location>
</feature>
<dbReference type="AlphaFoldDB" id="A0A0L0GDF2"/>
<feature type="compositionally biased region" description="Basic and acidic residues" evidence="1">
    <location>
        <begin position="299"/>
        <end position="332"/>
    </location>
</feature>
<feature type="compositionally biased region" description="Low complexity" evidence="1">
    <location>
        <begin position="58"/>
        <end position="93"/>
    </location>
</feature>
<gene>
    <name evidence="2" type="ORF">SARC_00852</name>
</gene>
<dbReference type="EMBL" id="KQ241625">
    <property type="protein sequence ID" value="KNC87042.1"/>
    <property type="molecule type" value="Genomic_DNA"/>
</dbReference>
<feature type="compositionally biased region" description="Polar residues" evidence="1">
    <location>
        <begin position="221"/>
        <end position="242"/>
    </location>
</feature>
<accession>A0A0L0GDF2</accession>
<dbReference type="GeneID" id="25901356"/>
<feature type="compositionally biased region" description="Low complexity" evidence="1">
    <location>
        <begin position="194"/>
        <end position="208"/>
    </location>
</feature>